<organism evidence="1 2">
    <name type="scientific">Nibrella saemangeumensis</name>
    <dbReference type="NCBI Taxonomy" id="1084526"/>
    <lineage>
        <taxon>Bacteria</taxon>
        <taxon>Pseudomonadati</taxon>
        <taxon>Bacteroidota</taxon>
        <taxon>Cytophagia</taxon>
        <taxon>Cytophagales</taxon>
        <taxon>Spirosomataceae</taxon>
        <taxon>Nibrella</taxon>
    </lineage>
</organism>
<gene>
    <name evidence="1" type="ORF">GCM10023189_49830</name>
</gene>
<evidence type="ECO:0000313" key="1">
    <source>
        <dbReference type="EMBL" id="GAA4466980.1"/>
    </source>
</evidence>
<dbReference type="Proteomes" id="UP001501175">
    <property type="component" value="Unassembled WGS sequence"/>
</dbReference>
<protein>
    <submittedName>
        <fullName evidence="1">Uncharacterized protein</fullName>
    </submittedName>
</protein>
<name>A0ABP8NK14_9BACT</name>
<comment type="caution">
    <text evidence="1">The sequence shown here is derived from an EMBL/GenBank/DDBJ whole genome shotgun (WGS) entry which is preliminary data.</text>
</comment>
<evidence type="ECO:0000313" key="2">
    <source>
        <dbReference type="Proteomes" id="UP001501175"/>
    </source>
</evidence>
<dbReference type="EMBL" id="BAABHD010000082">
    <property type="protein sequence ID" value="GAA4466980.1"/>
    <property type="molecule type" value="Genomic_DNA"/>
</dbReference>
<reference evidence="2" key="1">
    <citation type="journal article" date="2019" name="Int. J. Syst. Evol. Microbiol.">
        <title>The Global Catalogue of Microorganisms (GCM) 10K type strain sequencing project: providing services to taxonomists for standard genome sequencing and annotation.</title>
        <authorList>
            <consortium name="The Broad Institute Genomics Platform"/>
            <consortium name="The Broad Institute Genome Sequencing Center for Infectious Disease"/>
            <person name="Wu L."/>
            <person name="Ma J."/>
        </authorList>
    </citation>
    <scope>NUCLEOTIDE SEQUENCE [LARGE SCALE GENOMIC DNA]</scope>
    <source>
        <strain evidence="2">JCM 17927</strain>
    </source>
</reference>
<accession>A0ABP8NK14</accession>
<sequence length="84" mass="9826">MYLTGGNTVLKLDALNPTPDVVEDFIRILHFQIRSYLKQKYGVVDIALSREASIHNFKWLREINALNEAEYKELIYELNTKDLL</sequence>
<keyword evidence="2" id="KW-1185">Reference proteome</keyword>
<proteinExistence type="predicted"/>